<evidence type="ECO:0000313" key="8">
    <source>
        <dbReference type="Proteomes" id="UP000012317"/>
    </source>
</evidence>
<dbReference type="Proteomes" id="UP000012317">
    <property type="component" value="Unassembled WGS sequence"/>
</dbReference>
<dbReference type="GO" id="GO:0004371">
    <property type="term" value="F:glycerone kinase activity"/>
    <property type="evidence" value="ECO:0007669"/>
    <property type="project" value="InterPro"/>
</dbReference>
<dbReference type="Gene3D" id="3.40.50.10440">
    <property type="entry name" value="Dihydroxyacetone kinase, domain 1"/>
    <property type="match status" value="1"/>
</dbReference>
<dbReference type="GO" id="GO:0005524">
    <property type="term" value="F:ATP binding"/>
    <property type="evidence" value="ECO:0007669"/>
    <property type="project" value="UniProtKB-KW"/>
</dbReference>
<dbReference type="InterPro" id="IPR050861">
    <property type="entry name" value="Dihydroxyacetone_Kinase"/>
</dbReference>
<keyword evidence="1" id="KW-0808">Transferase</keyword>
<evidence type="ECO:0000256" key="1">
    <source>
        <dbReference type="ARBA" id="ARBA00022679"/>
    </source>
</evidence>
<keyword evidence="3 7" id="KW-0418">Kinase</keyword>
<dbReference type="SUPFAM" id="SSF101473">
    <property type="entry name" value="DhaL-like"/>
    <property type="match status" value="1"/>
</dbReference>
<dbReference type="PANTHER" id="PTHR28629">
    <property type="entry name" value="TRIOKINASE/FMN CYCLASE"/>
    <property type="match status" value="1"/>
</dbReference>
<keyword evidence="2" id="KW-0547">Nucleotide-binding</keyword>
<keyword evidence="8" id="KW-1185">Reference proteome</keyword>
<dbReference type="GO" id="GO:0019563">
    <property type="term" value="P:glycerol catabolic process"/>
    <property type="evidence" value="ECO:0007669"/>
    <property type="project" value="TreeGrafter"/>
</dbReference>
<dbReference type="InterPro" id="IPR004007">
    <property type="entry name" value="DhaL_dom"/>
</dbReference>
<dbReference type="SUPFAM" id="SSF82549">
    <property type="entry name" value="DAK1/DegV-like"/>
    <property type="match status" value="1"/>
</dbReference>
<dbReference type="Pfam" id="PF02734">
    <property type="entry name" value="Dak2"/>
    <property type="match status" value="1"/>
</dbReference>
<dbReference type="eggNOG" id="COG2376">
    <property type="taxonomic scope" value="Bacteria"/>
</dbReference>
<dbReference type="Gene3D" id="3.30.1180.20">
    <property type="entry name" value="Dihydroxyacetone kinase, domain 2"/>
    <property type="match status" value="1"/>
</dbReference>
<dbReference type="FunFam" id="3.40.50.10440:FF:000001">
    <property type="entry name" value="Dihydroxyacetone kinase, DhaK subunit"/>
    <property type="match status" value="1"/>
</dbReference>
<organism evidence="7 8">
    <name type="scientific">Psychroflexus gondwanensis ACAM 44</name>
    <dbReference type="NCBI Taxonomy" id="1189619"/>
    <lineage>
        <taxon>Bacteria</taxon>
        <taxon>Pseudomonadati</taxon>
        <taxon>Bacteroidota</taxon>
        <taxon>Flavobacteriia</taxon>
        <taxon>Flavobacteriales</taxon>
        <taxon>Flavobacteriaceae</taxon>
        <taxon>Psychroflexus</taxon>
    </lineage>
</organism>
<sequence length="542" mass="58108">MKFFINDPKDVVNDGIEGMLTDPKLTRLDNFPEIRVVLRSTINKDKVSVISGGGSGHEPAHAGFVGKGMLTAAICGDIFASPSVDAVLSAIVATTGKAGCLLIIKNYTGDRLNFGLAAEQAQDIGYQVETVIVGDDISLGEAVEQRGLAGTLFVHKTAGHLAEKGKTLDEVAALARKVAGQTYSIGLSLEEGQKFQNPEKSRLSKSEAELGLGIHGEPGVETIDMKMADALMQKALNTLKKYLPKKGKEYALLLNNLGSVTPIEMNILLASFHKSDLAEKVKFLIGPASLMTSLNMKGFSISVVTLDKEIEEALTSTSDPAAWFIREYGKKEPLQSPKLPDMLPFGASTNERFDRVLDAIVEELISAEKELNAIDEKVGDGDAGSTFAAAAKKLKKLKAKLPLADTGELFITIGRILAREIGGSSGVLLSILFTRAGNSYKKKKHLGKALLEGLEKMKEIGGAREGQRTMVDAMQPAFEVLSEDGNLETAAQKAREGANKTKDITQTDFGRSSYLSEKDLKGVLDPGAEAVARVFERVVKAL</sequence>
<dbReference type="PROSITE" id="PS51481">
    <property type="entry name" value="DHAK"/>
    <property type="match status" value="1"/>
</dbReference>
<dbReference type="InterPro" id="IPR004006">
    <property type="entry name" value="DhaK_dom"/>
</dbReference>
<dbReference type="AlphaFoldDB" id="N1WYY0"/>
<dbReference type="SMART" id="SM01120">
    <property type="entry name" value="Dak2"/>
    <property type="match status" value="1"/>
</dbReference>
<dbReference type="InterPro" id="IPR036117">
    <property type="entry name" value="DhaL_dom_sf"/>
</dbReference>
<evidence type="ECO:0000259" key="6">
    <source>
        <dbReference type="PROSITE" id="PS51481"/>
    </source>
</evidence>
<keyword evidence="4" id="KW-0067">ATP-binding</keyword>
<feature type="domain" description="DhaK" evidence="6">
    <location>
        <begin position="7"/>
        <end position="323"/>
    </location>
</feature>
<dbReference type="FunFam" id="1.25.40.340:FF:000002">
    <property type="entry name" value="Dihydroxyacetone kinase, L subunit"/>
    <property type="match status" value="1"/>
</dbReference>
<dbReference type="Pfam" id="PF02733">
    <property type="entry name" value="Dak1"/>
    <property type="match status" value="1"/>
</dbReference>
<accession>N1WYY0</accession>
<name>N1WYY0_9FLAO</name>
<dbReference type="PROSITE" id="PS51480">
    <property type="entry name" value="DHAL"/>
    <property type="match status" value="1"/>
</dbReference>
<dbReference type="PANTHER" id="PTHR28629:SF4">
    <property type="entry name" value="TRIOKINASE_FMN CYCLASE"/>
    <property type="match status" value="1"/>
</dbReference>
<feature type="domain" description="DhaL" evidence="5">
    <location>
        <begin position="351"/>
        <end position="540"/>
    </location>
</feature>
<dbReference type="PATRIC" id="fig|1189619.4.peg.1794"/>
<evidence type="ECO:0000256" key="3">
    <source>
        <dbReference type="ARBA" id="ARBA00022777"/>
    </source>
</evidence>
<dbReference type="EMBL" id="APLF01000008">
    <property type="protein sequence ID" value="EMY81078.1"/>
    <property type="molecule type" value="Genomic_DNA"/>
</dbReference>
<evidence type="ECO:0000256" key="4">
    <source>
        <dbReference type="ARBA" id="ARBA00022840"/>
    </source>
</evidence>
<reference evidence="7 8" key="1">
    <citation type="journal article" date="2014" name="Genome Biol. Evol.">
        <title>Extensive gene acquisition in the extremely psychrophilic bacterial species Psychroflexus torquis and the link to sea-ice ecosystem specialism.</title>
        <authorList>
            <person name="Feng S."/>
            <person name="Powell S.M."/>
            <person name="Wilson R."/>
            <person name="Bowman J.P."/>
        </authorList>
    </citation>
    <scope>NUCLEOTIDE SEQUENCE [LARGE SCALE GENOMIC DNA]</scope>
    <source>
        <strain evidence="7 8">ACAM 44</strain>
    </source>
</reference>
<protein>
    <submittedName>
        <fullName evidence="7">Dihydroxyacetone kinase</fullName>
    </submittedName>
</protein>
<comment type="caution">
    <text evidence="7">The sequence shown here is derived from an EMBL/GenBank/DDBJ whole genome shotgun (WGS) entry which is preliminary data.</text>
</comment>
<evidence type="ECO:0000313" key="7">
    <source>
        <dbReference type="EMBL" id="EMY81078.1"/>
    </source>
</evidence>
<dbReference type="GO" id="GO:0005829">
    <property type="term" value="C:cytosol"/>
    <property type="evidence" value="ECO:0007669"/>
    <property type="project" value="TreeGrafter"/>
</dbReference>
<dbReference type="RefSeq" id="WP_003440208.1">
    <property type="nucleotide sequence ID" value="NZ_APLF01000008.1"/>
</dbReference>
<dbReference type="Gene3D" id="1.25.40.340">
    <property type="match status" value="1"/>
</dbReference>
<proteinExistence type="predicted"/>
<evidence type="ECO:0000259" key="5">
    <source>
        <dbReference type="PROSITE" id="PS51480"/>
    </source>
</evidence>
<gene>
    <name evidence="7" type="ORF">pgond44_08717</name>
</gene>
<evidence type="ECO:0000256" key="2">
    <source>
        <dbReference type="ARBA" id="ARBA00022741"/>
    </source>
</evidence>